<feature type="region of interest" description="Disordered" evidence="1">
    <location>
        <begin position="378"/>
        <end position="401"/>
    </location>
</feature>
<dbReference type="OrthoDB" id="6287506at2759"/>
<feature type="compositionally biased region" description="Basic residues" evidence="1">
    <location>
        <begin position="290"/>
        <end position="301"/>
    </location>
</feature>
<dbReference type="InterPro" id="IPR001111">
    <property type="entry name" value="TGF-b_propeptide"/>
</dbReference>
<dbReference type="EMBL" id="CAJVCH010525388">
    <property type="protein sequence ID" value="CAG7822120.1"/>
    <property type="molecule type" value="Genomic_DNA"/>
</dbReference>
<reference evidence="3" key="1">
    <citation type="submission" date="2021-06" db="EMBL/GenBank/DDBJ databases">
        <authorList>
            <person name="Hodson N. C."/>
            <person name="Mongue J. A."/>
            <person name="Jaron S. K."/>
        </authorList>
    </citation>
    <scope>NUCLEOTIDE SEQUENCE</scope>
</reference>
<evidence type="ECO:0000256" key="1">
    <source>
        <dbReference type="SAM" id="MobiDB-lite"/>
    </source>
</evidence>
<feature type="domain" description="TGF-beta propeptide" evidence="2">
    <location>
        <begin position="118"/>
        <end position="237"/>
    </location>
</feature>
<sequence length="458" mass="51314">MNVVYMLDMISIFVYGSELSAIGDAPPSVDMNIWMSTLSLNIYFHIPTSVHTPLNERTIPTAVPQDDGSNESFLSFQAAMLRQTPYSRNGVADQRVFLDADSTLTKTVGIHRRGNMKNSNVVSAKLKLYKIGRKAKTLNFYAAQSCNETTSDAASAKRTSSNFQSVEEVEEKISVSVYWYTMPASRNLIKKKLLETKMLPIKETGWVEFDIHRAATIWLETRANYGLVIQVENEDNDLLDASKFFVGLPCPSEATVDMLPPPVLEICTLSLPVSAIFPVIQNPGEPQRPHYNRKSHRHRHSHGDTQNTNNHRPKGSSTHHSMFQQRSQVDVEILPNSFNNTEISKQTETTDVFSTPSSGRKFLLDVDHPLRDILATVASSSESHQKNLNQQSTGDTLQDTDYSEDYDDIDRQKVADVIVQNIYISPPDPRQHSLHHILSSSSISETLNGQSNPPGIIR</sequence>
<keyword evidence="4" id="KW-1185">Reference proteome</keyword>
<proteinExistence type="predicted"/>
<comment type="caution">
    <text evidence="3">The sequence shown here is derived from an EMBL/GenBank/DDBJ whole genome shotgun (WGS) entry which is preliminary data.</text>
</comment>
<evidence type="ECO:0000313" key="4">
    <source>
        <dbReference type="Proteomes" id="UP000708208"/>
    </source>
</evidence>
<evidence type="ECO:0000259" key="2">
    <source>
        <dbReference type="Pfam" id="PF00688"/>
    </source>
</evidence>
<dbReference type="AlphaFoldDB" id="A0A8J2PTG9"/>
<name>A0A8J2PTG9_9HEXA</name>
<feature type="compositionally biased region" description="Polar residues" evidence="1">
    <location>
        <begin position="445"/>
        <end position="458"/>
    </location>
</feature>
<feature type="region of interest" description="Disordered" evidence="1">
    <location>
        <begin position="439"/>
        <end position="458"/>
    </location>
</feature>
<dbReference type="Pfam" id="PF00688">
    <property type="entry name" value="TGFb_propeptide"/>
    <property type="match status" value="1"/>
</dbReference>
<protein>
    <recommendedName>
        <fullName evidence="2">TGF-beta propeptide domain-containing protein</fullName>
    </recommendedName>
</protein>
<organism evidence="3 4">
    <name type="scientific">Allacma fusca</name>
    <dbReference type="NCBI Taxonomy" id="39272"/>
    <lineage>
        <taxon>Eukaryota</taxon>
        <taxon>Metazoa</taxon>
        <taxon>Ecdysozoa</taxon>
        <taxon>Arthropoda</taxon>
        <taxon>Hexapoda</taxon>
        <taxon>Collembola</taxon>
        <taxon>Symphypleona</taxon>
        <taxon>Sminthuridae</taxon>
        <taxon>Allacma</taxon>
    </lineage>
</organism>
<feature type="compositionally biased region" description="Polar residues" evidence="1">
    <location>
        <begin position="378"/>
        <end position="397"/>
    </location>
</feature>
<feature type="region of interest" description="Disordered" evidence="1">
    <location>
        <begin position="280"/>
        <end position="323"/>
    </location>
</feature>
<gene>
    <name evidence="3" type="ORF">AFUS01_LOCUS32411</name>
</gene>
<dbReference type="Proteomes" id="UP000708208">
    <property type="component" value="Unassembled WGS sequence"/>
</dbReference>
<evidence type="ECO:0000313" key="3">
    <source>
        <dbReference type="EMBL" id="CAG7822120.1"/>
    </source>
</evidence>
<feature type="compositionally biased region" description="Polar residues" evidence="1">
    <location>
        <begin position="304"/>
        <end position="323"/>
    </location>
</feature>
<accession>A0A8J2PTG9</accession>